<dbReference type="EMBL" id="MU853358">
    <property type="protein sequence ID" value="KAK4109067.1"/>
    <property type="molecule type" value="Genomic_DNA"/>
</dbReference>
<evidence type="ECO:0008006" key="4">
    <source>
        <dbReference type="Google" id="ProtNLM"/>
    </source>
</evidence>
<sequence length="456" mass="48920">TIASTATRPRSSTKGPLDVDDVPLASPSSNPQQRVVSLTGHPGSRTPGTASPIPRSPARSPAPSTPSASAMRRGGPPKPKDFSYLLRPEIYHPLSALNIPAAFRNSPKQPSADTPIPELLSRGHFRAAAIAAAQALTGTGTGTHLAQPSPTDHARIFDLLYTRLACLTLTDATALAAQEVKALGDLNSAFYYDHEDAAGSSALSAAVYPRHLVPWDLRVLNVRLQALGFGDPRRAVMSYYDLAREARVRIVEAERAGAGDGGGGNDAMVTVWRERLADLGIRVAGALVEMDDLAGAAHHLATLRDDGPGGGRMRMRRALLWLHLGDVEAARGCLGDGEGNQVEEKVVEALCEMAEGDYEAALGRWRELREAVDDEMVGVNLAVCLLYVGKMQEGKALLEGLVDSGQNSRTLLFNLTTMYELCTERSRPLKMKLAEKVAAMDETVDGWEKTNADFKL</sequence>
<reference evidence="2" key="1">
    <citation type="journal article" date="2023" name="Mol. Phylogenet. Evol.">
        <title>Genome-scale phylogeny and comparative genomics of the fungal order Sordariales.</title>
        <authorList>
            <person name="Hensen N."/>
            <person name="Bonometti L."/>
            <person name="Westerberg I."/>
            <person name="Brannstrom I.O."/>
            <person name="Guillou S."/>
            <person name="Cros-Aarteil S."/>
            <person name="Calhoun S."/>
            <person name="Haridas S."/>
            <person name="Kuo A."/>
            <person name="Mondo S."/>
            <person name="Pangilinan J."/>
            <person name="Riley R."/>
            <person name="LaButti K."/>
            <person name="Andreopoulos B."/>
            <person name="Lipzen A."/>
            <person name="Chen C."/>
            <person name="Yan M."/>
            <person name="Daum C."/>
            <person name="Ng V."/>
            <person name="Clum A."/>
            <person name="Steindorff A."/>
            <person name="Ohm R.A."/>
            <person name="Martin F."/>
            <person name="Silar P."/>
            <person name="Natvig D.O."/>
            <person name="Lalanne C."/>
            <person name="Gautier V."/>
            <person name="Ament-Velasquez S.L."/>
            <person name="Kruys A."/>
            <person name="Hutchinson M.I."/>
            <person name="Powell A.J."/>
            <person name="Barry K."/>
            <person name="Miller A.N."/>
            <person name="Grigoriev I.V."/>
            <person name="Debuchy R."/>
            <person name="Gladieux P."/>
            <person name="Hiltunen Thoren M."/>
            <person name="Johannesson H."/>
        </authorList>
    </citation>
    <scope>NUCLEOTIDE SEQUENCE</scope>
    <source>
        <strain evidence="2">CBS 508.74</strain>
    </source>
</reference>
<dbReference type="Gene3D" id="1.25.40.10">
    <property type="entry name" value="Tetratricopeptide repeat domain"/>
    <property type="match status" value="1"/>
</dbReference>
<dbReference type="RefSeq" id="XP_064666637.1">
    <property type="nucleotide sequence ID" value="XM_064812138.1"/>
</dbReference>
<feature type="non-terminal residue" evidence="2">
    <location>
        <position position="1"/>
    </location>
</feature>
<dbReference type="GO" id="GO:0030008">
    <property type="term" value="C:TRAPP complex"/>
    <property type="evidence" value="ECO:0007669"/>
    <property type="project" value="TreeGrafter"/>
</dbReference>
<dbReference type="GeneID" id="89936263"/>
<dbReference type="PANTHER" id="PTHR21581:SF6">
    <property type="entry name" value="TRAFFICKING PROTEIN PARTICLE COMPLEX SUBUNIT 12"/>
    <property type="match status" value="1"/>
</dbReference>
<dbReference type="InterPro" id="IPR011990">
    <property type="entry name" value="TPR-like_helical_dom_sf"/>
</dbReference>
<accession>A0AAN6QF35</accession>
<comment type="caution">
    <text evidence="2">The sequence shown here is derived from an EMBL/GenBank/DDBJ whole genome shotgun (WGS) entry which is preliminary data.</text>
</comment>
<dbReference type="PANTHER" id="PTHR21581">
    <property type="entry name" value="D-ALANYL-D-ALANINE CARBOXYPEPTIDASE"/>
    <property type="match status" value="1"/>
</dbReference>
<keyword evidence="3" id="KW-1185">Reference proteome</keyword>
<dbReference type="Proteomes" id="UP001302812">
    <property type="component" value="Unassembled WGS sequence"/>
</dbReference>
<feature type="compositionally biased region" description="Polar residues" evidence="1">
    <location>
        <begin position="1"/>
        <end position="14"/>
    </location>
</feature>
<proteinExistence type="predicted"/>
<evidence type="ECO:0000256" key="1">
    <source>
        <dbReference type="SAM" id="MobiDB-lite"/>
    </source>
</evidence>
<name>A0AAN6QF35_9PEZI</name>
<evidence type="ECO:0000313" key="2">
    <source>
        <dbReference type="EMBL" id="KAK4109067.1"/>
    </source>
</evidence>
<organism evidence="2 3">
    <name type="scientific">Canariomyces notabilis</name>
    <dbReference type="NCBI Taxonomy" id="2074819"/>
    <lineage>
        <taxon>Eukaryota</taxon>
        <taxon>Fungi</taxon>
        <taxon>Dikarya</taxon>
        <taxon>Ascomycota</taxon>
        <taxon>Pezizomycotina</taxon>
        <taxon>Sordariomycetes</taxon>
        <taxon>Sordariomycetidae</taxon>
        <taxon>Sordariales</taxon>
        <taxon>Chaetomiaceae</taxon>
        <taxon>Canariomyces</taxon>
    </lineage>
</organism>
<dbReference type="AlphaFoldDB" id="A0AAN6QF35"/>
<feature type="compositionally biased region" description="Low complexity" evidence="1">
    <location>
        <begin position="49"/>
        <end position="70"/>
    </location>
</feature>
<reference evidence="2" key="2">
    <citation type="submission" date="2023-05" db="EMBL/GenBank/DDBJ databases">
        <authorList>
            <consortium name="Lawrence Berkeley National Laboratory"/>
            <person name="Steindorff A."/>
            <person name="Hensen N."/>
            <person name="Bonometti L."/>
            <person name="Westerberg I."/>
            <person name="Brannstrom I.O."/>
            <person name="Guillou S."/>
            <person name="Cros-Aarteil S."/>
            <person name="Calhoun S."/>
            <person name="Haridas S."/>
            <person name="Kuo A."/>
            <person name="Mondo S."/>
            <person name="Pangilinan J."/>
            <person name="Riley R."/>
            <person name="Labutti K."/>
            <person name="Andreopoulos B."/>
            <person name="Lipzen A."/>
            <person name="Chen C."/>
            <person name="Yanf M."/>
            <person name="Daum C."/>
            <person name="Ng V."/>
            <person name="Clum A."/>
            <person name="Ohm R."/>
            <person name="Martin F."/>
            <person name="Silar P."/>
            <person name="Natvig D."/>
            <person name="Lalanne C."/>
            <person name="Gautier V."/>
            <person name="Ament-Velasquez S.L."/>
            <person name="Kruys A."/>
            <person name="Hutchinson M.I."/>
            <person name="Powell A.J."/>
            <person name="Barry K."/>
            <person name="Miller A.N."/>
            <person name="Grigoriev I.V."/>
            <person name="Debuchy R."/>
            <person name="Gladieux P."/>
            <person name="Thoren M.H."/>
            <person name="Johannesson H."/>
        </authorList>
    </citation>
    <scope>NUCLEOTIDE SEQUENCE</scope>
    <source>
        <strain evidence="2">CBS 508.74</strain>
    </source>
</reference>
<evidence type="ECO:0000313" key="3">
    <source>
        <dbReference type="Proteomes" id="UP001302812"/>
    </source>
</evidence>
<protein>
    <recommendedName>
        <fullName evidence="4">Trafficking protein particle complex subunit 12</fullName>
    </recommendedName>
</protein>
<gene>
    <name evidence="2" type="ORF">N656DRAFT_716543</name>
</gene>
<feature type="compositionally biased region" description="Polar residues" evidence="1">
    <location>
        <begin position="26"/>
        <end position="36"/>
    </location>
</feature>
<dbReference type="GO" id="GO:0005794">
    <property type="term" value="C:Golgi apparatus"/>
    <property type="evidence" value="ECO:0007669"/>
    <property type="project" value="TreeGrafter"/>
</dbReference>
<feature type="region of interest" description="Disordered" evidence="1">
    <location>
        <begin position="1"/>
        <end position="83"/>
    </location>
</feature>
<dbReference type="SUPFAM" id="SSF48452">
    <property type="entry name" value="TPR-like"/>
    <property type="match status" value="1"/>
</dbReference>